<evidence type="ECO:0000256" key="8">
    <source>
        <dbReference type="PIRNR" id="PIRNR028784"/>
    </source>
</evidence>
<dbReference type="Proteomes" id="UP000752012">
    <property type="component" value="Unassembled WGS sequence"/>
</dbReference>
<sequence>MIQITAQITLVLLAVSILLCVIRLVKGPCMADRVVALDTIGLNLIGFIGLIMMVQQTILYAEALLIIAILAFISTVSFAKFLEGGVVVDRNGSSR</sequence>
<evidence type="ECO:0000256" key="9">
    <source>
        <dbReference type="SAM" id="Phobius"/>
    </source>
</evidence>
<dbReference type="GO" id="GO:0015385">
    <property type="term" value="F:sodium:proton antiporter activity"/>
    <property type="evidence" value="ECO:0007669"/>
    <property type="project" value="TreeGrafter"/>
</dbReference>
<keyword evidence="5 9" id="KW-0812">Transmembrane</keyword>
<organism evidence="10 11">
    <name type="scientific">Alkalicoccus luteus</name>
    <dbReference type="NCBI Taxonomy" id="1237094"/>
    <lineage>
        <taxon>Bacteria</taxon>
        <taxon>Bacillati</taxon>
        <taxon>Bacillota</taxon>
        <taxon>Bacilli</taxon>
        <taxon>Bacillales</taxon>
        <taxon>Bacillaceae</taxon>
        <taxon>Alkalicoccus</taxon>
    </lineage>
</organism>
<dbReference type="NCBIfam" id="NF009248">
    <property type="entry name" value="PRK12600.1"/>
    <property type="match status" value="1"/>
</dbReference>
<proteinExistence type="inferred from homology"/>
<evidence type="ECO:0000256" key="3">
    <source>
        <dbReference type="ARBA" id="ARBA00022448"/>
    </source>
</evidence>
<dbReference type="PANTHER" id="PTHR34702">
    <property type="entry name" value="NA(+)/H(+) ANTIPORTER SUBUNIT F1"/>
    <property type="match status" value="1"/>
</dbReference>
<dbReference type="Pfam" id="PF04066">
    <property type="entry name" value="MrpF_PhaF"/>
    <property type="match status" value="1"/>
</dbReference>
<keyword evidence="6 9" id="KW-1133">Transmembrane helix</keyword>
<comment type="subcellular location">
    <subcellularLocation>
        <location evidence="1 8">Cell membrane</location>
        <topology evidence="1 8">Multi-pass membrane protein</topology>
    </subcellularLocation>
</comment>
<evidence type="ECO:0000256" key="2">
    <source>
        <dbReference type="ARBA" id="ARBA00009212"/>
    </source>
</evidence>
<evidence type="ECO:0000256" key="1">
    <source>
        <dbReference type="ARBA" id="ARBA00004651"/>
    </source>
</evidence>
<keyword evidence="8" id="KW-0406">Ion transport</keyword>
<accession>A0A969PRB5</accession>
<name>A0A969PRB5_9BACI</name>
<evidence type="ECO:0000256" key="7">
    <source>
        <dbReference type="ARBA" id="ARBA00023136"/>
    </source>
</evidence>
<evidence type="ECO:0000256" key="4">
    <source>
        <dbReference type="ARBA" id="ARBA00022475"/>
    </source>
</evidence>
<dbReference type="InterPro" id="IPR007208">
    <property type="entry name" value="MrpF/PhaF-like"/>
</dbReference>
<keyword evidence="8" id="KW-0050">Antiport</keyword>
<evidence type="ECO:0000313" key="11">
    <source>
        <dbReference type="Proteomes" id="UP000752012"/>
    </source>
</evidence>
<evidence type="ECO:0000256" key="5">
    <source>
        <dbReference type="ARBA" id="ARBA00022692"/>
    </source>
</evidence>
<keyword evidence="4 8" id="KW-1003">Cell membrane</keyword>
<evidence type="ECO:0000256" key="6">
    <source>
        <dbReference type="ARBA" id="ARBA00022989"/>
    </source>
</evidence>
<dbReference type="GO" id="GO:0005886">
    <property type="term" value="C:plasma membrane"/>
    <property type="evidence" value="ECO:0007669"/>
    <property type="project" value="UniProtKB-SubCell"/>
</dbReference>
<feature type="transmembrane region" description="Helical" evidence="9">
    <location>
        <begin position="6"/>
        <end position="25"/>
    </location>
</feature>
<gene>
    <name evidence="10" type="ORF">HCN83_02860</name>
</gene>
<keyword evidence="11" id="KW-1185">Reference proteome</keyword>
<protein>
    <submittedName>
        <fullName evidence="10">Na(+)/H(+) antiporter subunit F1</fullName>
    </submittedName>
</protein>
<feature type="transmembrane region" description="Helical" evidence="9">
    <location>
        <begin position="34"/>
        <end position="54"/>
    </location>
</feature>
<feature type="transmembrane region" description="Helical" evidence="9">
    <location>
        <begin position="60"/>
        <end position="82"/>
    </location>
</feature>
<dbReference type="RefSeq" id="WP_168004820.1">
    <property type="nucleotide sequence ID" value="NZ_JAATHJ010000003.1"/>
</dbReference>
<keyword evidence="3 8" id="KW-0813">Transport</keyword>
<dbReference type="PANTHER" id="PTHR34702:SF1">
    <property type="entry name" value="NA(+)_H(+) ANTIPORTER SUBUNIT F"/>
    <property type="match status" value="1"/>
</dbReference>
<dbReference type="AlphaFoldDB" id="A0A969PRB5"/>
<keyword evidence="7 8" id="KW-0472">Membrane</keyword>
<comment type="similarity">
    <text evidence="2 8">Belongs to the CPA3 antiporters (TC 2.A.63) subunit F family.</text>
</comment>
<reference evidence="10 11" key="1">
    <citation type="submission" date="2020-03" db="EMBL/GenBank/DDBJ databases">
        <title>Assessment of the enzymatic potential of alkaline-tolerant lipase obtained from Bacillus luteus H11 (technogenic soil) for the bioremediation of saline soils contaminated with petroleum substances.</title>
        <authorList>
            <person name="Kalwasinska A."/>
        </authorList>
    </citation>
    <scope>NUCLEOTIDE SEQUENCE [LARGE SCALE GENOMIC DNA]</scope>
    <source>
        <strain evidence="10 11">H11</strain>
    </source>
</reference>
<evidence type="ECO:0000313" key="10">
    <source>
        <dbReference type="EMBL" id="NJP36528.1"/>
    </source>
</evidence>
<dbReference type="PIRSF" id="PIRSF028784">
    <property type="entry name" value="MrpF"/>
    <property type="match status" value="1"/>
</dbReference>
<comment type="caution">
    <text evidence="10">The sequence shown here is derived from an EMBL/GenBank/DDBJ whole genome shotgun (WGS) entry which is preliminary data.</text>
</comment>
<dbReference type="EMBL" id="JAATHJ010000003">
    <property type="protein sequence ID" value="NJP36528.1"/>
    <property type="molecule type" value="Genomic_DNA"/>
</dbReference>